<dbReference type="GeneID" id="20353904"/>
<proteinExistence type="predicted"/>
<dbReference type="HOGENOM" id="CLU_696469_0_0_1"/>
<feature type="region of interest" description="Disordered" evidence="1">
    <location>
        <begin position="242"/>
        <end position="272"/>
    </location>
</feature>
<reference evidence="2" key="2">
    <citation type="submission" date="2010-07" db="EMBL/GenBank/DDBJ databases">
        <authorList>
            <consortium name="The Broad Institute Genome Sequencing Platform"/>
            <consortium name="Broad Institute Genome Sequencing Center for Infectious Disease"/>
            <person name="Ma L.-J."/>
            <person name="Dead R."/>
            <person name="Young S."/>
            <person name="Zeng Q."/>
            <person name="Koehrsen M."/>
            <person name="Alvarado L."/>
            <person name="Berlin A."/>
            <person name="Chapman S.B."/>
            <person name="Chen Z."/>
            <person name="Freedman E."/>
            <person name="Gellesch M."/>
            <person name="Goldberg J."/>
            <person name="Griggs A."/>
            <person name="Gujja S."/>
            <person name="Heilman E.R."/>
            <person name="Heiman D."/>
            <person name="Hepburn T."/>
            <person name="Howarth C."/>
            <person name="Jen D."/>
            <person name="Larson L."/>
            <person name="Mehta T."/>
            <person name="Neiman D."/>
            <person name="Pearson M."/>
            <person name="Roberts A."/>
            <person name="Saif S."/>
            <person name="Shea T."/>
            <person name="Shenoy N."/>
            <person name="Sisk P."/>
            <person name="Stolte C."/>
            <person name="Sykes S."/>
            <person name="Walk T."/>
            <person name="White J."/>
            <person name="Yandava C."/>
            <person name="Haas B."/>
            <person name="Nusbaum C."/>
            <person name="Birren B."/>
        </authorList>
    </citation>
    <scope>NUCLEOTIDE SEQUENCE</scope>
    <source>
        <strain evidence="2">R3-111a-1</strain>
    </source>
</reference>
<evidence type="ECO:0000313" key="4">
    <source>
        <dbReference type="Proteomes" id="UP000006039"/>
    </source>
</evidence>
<evidence type="ECO:0000256" key="1">
    <source>
        <dbReference type="SAM" id="MobiDB-lite"/>
    </source>
</evidence>
<reference evidence="3" key="4">
    <citation type="journal article" date="2015" name="G3 (Bethesda)">
        <title>Genome sequences of three phytopathogenic species of the Magnaporthaceae family of fungi.</title>
        <authorList>
            <person name="Okagaki L.H."/>
            <person name="Nunes C.C."/>
            <person name="Sailsbery J."/>
            <person name="Clay B."/>
            <person name="Brown D."/>
            <person name="John T."/>
            <person name="Oh Y."/>
            <person name="Young N."/>
            <person name="Fitzgerald M."/>
            <person name="Haas B.J."/>
            <person name="Zeng Q."/>
            <person name="Young S."/>
            <person name="Adiconis X."/>
            <person name="Fan L."/>
            <person name="Levin J.Z."/>
            <person name="Mitchell T.K."/>
            <person name="Okubara P.A."/>
            <person name="Farman M.L."/>
            <person name="Kohn L.M."/>
            <person name="Birren B."/>
            <person name="Ma L.-J."/>
            <person name="Dean R.A."/>
        </authorList>
    </citation>
    <scope>NUCLEOTIDE SEQUENCE</scope>
    <source>
        <strain evidence="3">R3-111a-1</strain>
    </source>
</reference>
<feature type="compositionally biased region" description="Polar residues" evidence="1">
    <location>
        <begin position="189"/>
        <end position="206"/>
    </location>
</feature>
<reference evidence="3" key="5">
    <citation type="submission" date="2018-04" db="UniProtKB">
        <authorList>
            <consortium name="EnsemblFungi"/>
        </authorList>
    </citation>
    <scope>IDENTIFICATION</scope>
    <source>
        <strain evidence="3">R3-111a-1</strain>
    </source>
</reference>
<dbReference type="RefSeq" id="XP_009229616.1">
    <property type="nucleotide sequence ID" value="XM_009231352.1"/>
</dbReference>
<feature type="region of interest" description="Disordered" evidence="1">
    <location>
        <begin position="364"/>
        <end position="396"/>
    </location>
</feature>
<feature type="region of interest" description="Disordered" evidence="1">
    <location>
        <begin position="176"/>
        <end position="206"/>
    </location>
</feature>
<dbReference type="Proteomes" id="UP000006039">
    <property type="component" value="Unassembled WGS sequence"/>
</dbReference>
<evidence type="ECO:0000313" key="3">
    <source>
        <dbReference type="EnsemblFungi" id="EJT69049"/>
    </source>
</evidence>
<evidence type="ECO:0000313" key="2">
    <source>
        <dbReference type="EMBL" id="EJT69049.1"/>
    </source>
</evidence>
<dbReference type="EnsemblFungi" id="EJT69049">
    <property type="protein sequence ID" value="EJT69049"/>
    <property type="gene ID" value="GGTG_13446"/>
</dbReference>
<reference evidence="4" key="1">
    <citation type="submission" date="2010-07" db="EMBL/GenBank/DDBJ databases">
        <title>The genome sequence of Gaeumannomyces graminis var. tritici strain R3-111a-1.</title>
        <authorList>
            <consortium name="The Broad Institute Genome Sequencing Platform"/>
            <person name="Ma L.-J."/>
            <person name="Dead R."/>
            <person name="Young S."/>
            <person name="Zeng Q."/>
            <person name="Koehrsen M."/>
            <person name="Alvarado L."/>
            <person name="Berlin A."/>
            <person name="Chapman S.B."/>
            <person name="Chen Z."/>
            <person name="Freedman E."/>
            <person name="Gellesch M."/>
            <person name="Goldberg J."/>
            <person name="Griggs A."/>
            <person name="Gujja S."/>
            <person name="Heilman E.R."/>
            <person name="Heiman D."/>
            <person name="Hepburn T."/>
            <person name="Howarth C."/>
            <person name="Jen D."/>
            <person name="Larson L."/>
            <person name="Mehta T."/>
            <person name="Neiman D."/>
            <person name="Pearson M."/>
            <person name="Roberts A."/>
            <person name="Saif S."/>
            <person name="Shea T."/>
            <person name="Shenoy N."/>
            <person name="Sisk P."/>
            <person name="Stolte C."/>
            <person name="Sykes S."/>
            <person name="Walk T."/>
            <person name="White J."/>
            <person name="Yandava C."/>
            <person name="Haas B."/>
            <person name="Nusbaum C."/>
            <person name="Birren B."/>
        </authorList>
    </citation>
    <scope>NUCLEOTIDE SEQUENCE [LARGE SCALE GENOMIC DNA]</scope>
    <source>
        <strain evidence="4">R3-111a-1</strain>
    </source>
</reference>
<dbReference type="AlphaFoldDB" id="J3PIW6"/>
<gene>
    <name evidence="3" type="primary">20353904</name>
    <name evidence="2" type="ORF">GGTG_13446</name>
</gene>
<organism evidence="2">
    <name type="scientific">Gaeumannomyces tritici (strain R3-111a-1)</name>
    <name type="common">Wheat and barley take-all root rot fungus</name>
    <name type="synonym">Gaeumannomyces graminis var. tritici</name>
    <dbReference type="NCBI Taxonomy" id="644352"/>
    <lineage>
        <taxon>Eukaryota</taxon>
        <taxon>Fungi</taxon>
        <taxon>Dikarya</taxon>
        <taxon>Ascomycota</taxon>
        <taxon>Pezizomycotina</taxon>
        <taxon>Sordariomycetes</taxon>
        <taxon>Sordariomycetidae</taxon>
        <taxon>Magnaporthales</taxon>
        <taxon>Magnaporthaceae</taxon>
        <taxon>Gaeumannomyces</taxon>
    </lineage>
</organism>
<dbReference type="EMBL" id="GL385407">
    <property type="protein sequence ID" value="EJT69049.1"/>
    <property type="molecule type" value="Genomic_DNA"/>
</dbReference>
<name>J3PIW6_GAET3</name>
<protein>
    <submittedName>
        <fullName evidence="2 3">Uncharacterized protein</fullName>
    </submittedName>
</protein>
<dbReference type="VEuPathDB" id="FungiDB:GGTG_13446"/>
<feature type="region of interest" description="Disordered" evidence="1">
    <location>
        <begin position="1"/>
        <end position="41"/>
    </location>
</feature>
<feature type="compositionally biased region" description="Low complexity" evidence="1">
    <location>
        <begin position="176"/>
        <end position="187"/>
    </location>
</feature>
<keyword evidence="4" id="KW-1185">Reference proteome</keyword>
<reference evidence="2" key="3">
    <citation type="submission" date="2010-09" db="EMBL/GenBank/DDBJ databases">
        <title>Annotation of Gaeumannomyces graminis var. tritici R3-111a-1.</title>
        <authorList>
            <consortium name="The Broad Institute Genome Sequencing Platform"/>
            <person name="Ma L.-J."/>
            <person name="Dead R."/>
            <person name="Young S.K."/>
            <person name="Zeng Q."/>
            <person name="Gargeya S."/>
            <person name="Fitzgerald M."/>
            <person name="Haas B."/>
            <person name="Abouelleil A."/>
            <person name="Alvarado L."/>
            <person name="Arachchi H.M."/>
            <person name="Berlin A."/>
            <person name="Brown A."/>
            <person name="Chapman S.B."/>
            <person name="Chen Z."/>
            <person name="Dunbar C."/>
            <person name="Freedman E."/>
            <person name="Gearin G."/>
            <person name="Gellesch M."/>
            <person name="Goldberg J."/>
            <person name="Griggs A."/>
            <person name="Gujja S."/>
            <person name="Heiman D."/>
            <person name="Howarth C."/>
            <person name="Larson L."/>
            <person name="Lui A."/>
            <person name="MacDonald P.J.P."/>
            <person name="Mehta T."/>
            <person name="Montmayeur A."/>
            <person name="Murphy C."/>
            <person name="Neiman D."/>
            <person name="Pearson M."/>
            <person name="Priest M."/>
            <person name="Roberts A."/>
            <person name="Saif S."/>
            <person name="Shea T."/>
            <person name="Shenoy N."/>
            <person name="Sisk P."/>
            <person name="Stolte C."/>
            <person name="Sykes S."/>
            <person name="Yandava C."/>
            <person name="Wortman J."/>
            <person name="Nusbaum C."/>
            <person name="Birren B."/>
        </authorList>
    </citation>
    <scope>NUCLEOTIDE SEQUENCE</scope>
    <source>
        <strain evidence="2">R3-111a-1</strain>
    </source>
</reference>
<feature type="compositionally biased region" description="Basic residues" evidence="1">
    <location>
        <begin position="370"/>
        <end position="381"/>
    </location>
</feature>
<accession>J3PIW6</accession>
<feature type="region of interest" description="Disordered" evidence="1">
    <location>
        <begin position="289"/>
        <end position="309"/>
    </location>
</feature>
<sequence length="396" mass="42509">MDLASPPAGAPEKPCDPFSVDPARLMLPPPDPVPSGDPSCGGGSLDDIFLLNSEQTPALLNDIDVESVVGLRGFPDSIPTDSIWPNTSDTFPWTDGTSLELNHYAQLGPPSPLLCDSADEVQFSISLEHESDKAARDDLHFDDFLLPPLPDFNEIEDAPGDSSILNDFINLDQSGAATPLEPALPTPRENVQSPSWSPQTPGASPWTSMDVELLEVRSHEGNNSCSVEEMINKVLGRRREDLDDDGAATPLKSAPPTPRQDSRSPSWSPPPLEAILACTSPDVESLAVSHHGKASPGRNQVPSRISGCRGARTTSNAARANSCRAQTVIKNGRTRQGLGRNEGLRTASQAASVKERSCGVQKEIDEILRRRAPGPGRRRRLQASGSRRHPVDVDAL</sequence>